<comment type="similarity">
    <text evidence="1">Belongs to the short-chain dehydrogenases/reductases (SDR) family.</text>
</comment>
<dbReference type="PANTHER" id="PTHR44196:SF1">
    <property type="entry name" value="DEHYDROGENASE_REDUCTASE SDR FAMILY MEMBER 7B"/>
    <property type="match status" value="1"/>
</dbReference>
<dbReference type="SUPFAM" id="SSF51735">
    <property type="entry name" value="NAD(P)-binding Rossmann-fold domains"/>
    <property type="match status" value="1"/>
</dbReference>
<gene>
    <name evidence="5" type="ORF">M6D93_00140</name>
</gene>
<evidence type="ECO:0000313" key="6">
    <source>
        <dbReference type="Proteomes" id="UP001056336"/>
    </source>
</evidence>
<dbReference type="Pfam" id="PF00106">
    <property type="entry name" value="adh_short"/>
    <property type="match status" value="1"/>
</dbReference>
<evidence type="ECO:0000256" key="3">
    <source>
        <dbReference type="SAM" id="MobiDB-lite"/>
    </source>
</evidence>
<dbReference type="InterPro" id="IPR036291">
    <property type="entry name" value="NAD(P)-bd_dom_sf"/>
</dbReference>
<feature type="compositionally biased region" description="Basic and acidic residues" evidence="3">
    <location>
        <begin position="290"/>
        <end position="305"/>
    </location>
</feature>
<reference evidence="5" key="1">
    <citation type="journal article" date="2018" name="Int. J. Syst. Evol. Microbiol.">
        <title>Jatrophihabitans telluris sp. nov., isolated from sediment soil of lava forest wetlands and the emended description of the genus Jatrophihabitans.</title>
        <authorList>
            <person name="Lee K.C."/>
            <person name="Suh M.K."/>
            <person name="Eom M.K."/>
            <person name="Kim K.K."/>
            <person name="Kim J.S."/>
            <person name="Kim D.S."/>
            <person name="Ko S.H."/>
            <person name="Shin Y.K."/>
            <person name="Lee J.S."/>
        </authorList>
    </citation>
    <scope>NUCLEOTIDE SEQUENCE</scope>
    <source>
        <strain evidence="5">N237</strain>
    </source>
</reference>
<reference evidence="5" key="2">
    <citation type="submission" date="2022-05" db="EMBL/GenBank/DDBJ databases">
        <authorList>
            <person name="Kim J.-S."/>
            <person name="Lee K."/>
            <person name="Suh M."/>
            <person name="Eom M."/>
            <person name="Kim J.-S."/>
            <person name="Kim D.-S."/>
            <person name="Ko S.-H."/>
            <person name="Shin Y."/>
            <person name="Lee J.-S."/>
        </authorList>
    </citation>
    <scope>NUCLEOTIDE SEQUENCE</scope>
    <source>
        <strain evidence="5">N237</strain>
    </source>
</reference>
<evidence type="ECO:0000256" key="1">
    <source>
        <dbReference type="ARBA" id="ARBA00006484"/>
    </source>
</evidence>
<organism evidence="5 6">
    <name type="scientific">Jatrophihabitans telluris</name>
    <dbReference type="NCBI Taxonomy" id="2038343"/>
    <lineage>
        <taxon>Bacteria</taxon>
        <taxon>Bacillati</taxon>
        <taxon>Actinomycetota</taxon>
        <taxon>Actinomycetes</taxon>
        <taxon>Jatrophihabitantales</taxon>
        <taxon>Jatrophihabitantaceae</taxon>
        <taxon>Jatrophihabitans</taxon>
    </lineage>
</organism>
<dbReference type="RefSeq" id="WP_249771919.1">
    <property type="nucleotide sequence ID" value="NZ_CP097332.1"/>
</dbReference>
<evidence type="ECO:0000259" key="4">
    <source>
        <dbReference type="SMART" id="SM00822"/>
    </source>
</evidence>
<keyword evidence="6" id="KW-1185">Reference proteome</keyword>
<feature type="region of interest" description="Disordered" evidence="3">
    <location>
        <begin position="278"/>
        <end position="305"/>
    </location>
</feature>
<evidence type="ECO:0000313" key="5">
    <source>
        <dbReference type="EMBL" id="UQX88430.1"/>
    </source>
</evidence>
<accession>A0ABY4QY45</accession>
<evidence type="ECO:0000256" key="2">
    <source>
        <dbReference type="ARBA" id="ARBA00023002"/>
    </source>
</evidence>
<dbReference type="SMART" id="SM00822">
    <property type="entry name" value="PKS_KR"/>
    <property type="match status" value="1"/>
</dbReference>
<dbReference type="EMBL" id="CP097332">
    <property type="protein sequence ID" value="UQX88430.1"/>
    <property type="molecule type" value="Genomic_DNA"/>
</dbReference>
<protein>
    <submittedName>
        <fullName evidence="5">SDR family NAD(P)-dependent oxidoreductase</fullName>
    </submittedName>
</protein>
<feature type="domain" description="Ketoreductase" evidence="4">
    <location>
        <begin position="11"/>
        <end position="195"/>
    </location>
</feature>
<dbReference type="InterPro" id="IPR002347">
    <property type="entry name" value="SDR_fam"/>
</dbReference>
<dbReference type="Proteomes" id="UP001056336">
    <property type="component" value="Chromosome"/>
</dbReference>
<dbReference type="PANTHER" id="PTHR44196">
    <property type="entry name" value="DEHYDROGENASE/REDUCTASE SDR FAMILY MEMBER 7B"/>
    <property type="match status" value="1"/>
</dbReference>
<sequence length="305" mass="32039">MTDLQDTSNAQVVLIVGASSGIGLATARAFAGRGAHLVLVSRSRPTLEAAAAQCRAAGAGSVRVAPADARDATAIAGIVSDLVDDHGRIDVVVHTATVMAYGQLEELPQDVFTAVVDTAVTGTLVVGQASIGLFRKQKRGTLIVVNSLVGAIVAPSMGAYATAKWAQAAMLRTWQLETRDAPRIRVCSVVPGGVDTPIYYQAANYTGTAARPPIPVDPPEKVAAAILRCADHPRDRISVGLANPITILGFRLLPKVYSALVGPLFRVGALTKTTLAPTAGNVHEPLPDSEGEHGRWPRRWDISRH</sequence>
<dbReference type="Gene3D" id="3.40.50.720">
    <property type="entry name" value="NAD(P)-binding Rossmann-like Domain"/>
    <property type="match status" value="1"/>
</dbReference>
<dbReference type="PRINTS" id="PR00081">
    <property type="entry name" value="GDHRDH"/>
</dbReference>
<name>A0ABY4QY45_9ACTN</name>
<proteinExistence type="inferred from homology"/>
<keyword evidence="2" id="KW-0560">Oxidoreductase</keyword>
<dbReference type="InterPro" id="IPR057326">
    <property type="entry name" value="KR_dom"/>
</dbReference>